<accession>A0A5B1CMY8</accession>
<organism evidence="1 2">
    <name type="scientific">Rubripirellula obstinata</name>
    <dbReference type="NCBI Taxonomy" id="406547"/>
    <lineage>
        <taxon>Bacteria</taxon>
        <taxon>Pseudomonadati</taxon>
        <taxon>Planctomycetota</taxon>
        <taxon>Planctomycetia</taxon>
        <taxon>Pirellulales</taxon>
        <taxon>Pirellulaceae</taxon>
        <taxon>Rubripirellula</taxon>
    </lineage>
</organism>
<dbReference type="RefSeq" id="WP_068266554.1">
    <property type="nucleotide sequence ID" value="NZ_LWSK01000124.1"/>
</dbReference>
<evidence type="ECO:0000313" key="1">
    <source>
        <dbReference type="EMBL" id="KAA1261149.1"/>
    </source>
</evidence>
<protein>
    <recommendedName>
        <fullName evidence="3">DUF3631 domain-containing protein</fullName>
    </recommendedName>
</protein>
<evidence type="ECO:0000313" key="2">
    <source>
        <dbReference type="Proteomes" id="UP000322699"/>
    </source>
</evidence>
<evidence type="ECO:0008006" key="3">
    <source>
        <dbReference type="Google" id="ProtNLM"/>
    </source>
</evidence>
<gene>
    <name evidence="1" type="ORF">LF1_36930</name>
</gene>
<dbReference type="Proteomes" id="UP000322699">
    <property type="component" value="Unassembled WGS sequence"/>
</dbReference>
<dbReference type="SUPFAM" id="SSF52540">
    <property type="entry name" value="P-loop containing nucleoside triphosphate hydrolases"/>
    <property type="match status" value="1"/>
</dbReference>
<dbReference type="InterPro" id="IPR027417">
    <property type="entry name" value="P-loop_NTPase"/>
</dbReference>
<reference evidence="1 2" key="1">
    <citation type="submission" date="2019-08" db="EMBL/GenBank/DDBJ databases">
        <title>Deep-cultivation of Planctomycetes and their phenomic and genomic characterization uncovers novel biology.</title>
        <authorList>
            <person name="Wiegand S."/>
            <person name="Jogler M."/>
            <person name="Boedeker C."/>
            <person name="Pinto D."/>
            <person name="Vollmers J."/>
            <person name="Rivas-Marin E."/>
            <person name="Kohn T."/>
            <person name="Peeters S.H."/>
            <person name="Heuer A."/>
            <person name="Rast P."/>
            <person name="Oberbeckmann S."/>
            <person name="Bunk B."/>
            <person name="Jeske O."/>
            <person name="Meyerdierks A."/>
            <person name="Storesund J.E."/>
            <person name="Kallscheuer N."/>
            <person name="Luecker S."/>
            <person name="Lage O.M."/>
            <person name="Pohl T."/>
            <person name="Merkel B.J."/>
            <person name="Hornburger P."/>
            <person name="Mueller R.-W."/>
            <person name="Bruemmer F."/>
            <person name="Labrenz M."/>
            <person name="Spormann A.M."/>
            <person name="Op Den Camp H."/>
            <person name="Overmann J."/>
            <person name="Amann R."/>
            <person name="Jetten M.S.M."/>
            <person name="Mascher T."/>
            <person name="Medema M.H."/>
            <person name="Devos D.P."/>
            <person name="Kaster A.-K."/>
            <person name="Ovreas L."/>
            <person name="Rohde M."/>
            <person name="Galperin M.Y."/>
            <person name="Jogler C."/>
        </authorList>
    </citation>
    <scope>NUCLEOTIDE SEQUENCE [LARGE SCALE GENOMIC DNA]</scope>
    <source>
        <strain evidence="1 2">LF1</strain>
    </source>
</reference>
<dbReference type="OrthoDB" id="273172at2"/>
<proteinExistence type="predicted"/>
<keyword evidence="2" id="KW-1185">Reference proteome</keyword>
<sequence length="568" mass="62243">MNDRTQVIENSDIGKDDADNAPDELVIEATLAGRNGIANVVCKLGDQTIHRDRMPPAKAAERRRFAKDVVAAIGDGCPIDAKDIEAELLKAADRLDAEAARLNDDNADSSTMMMDGDEVDATQVVRPELVLRPDVSAIAIPRIIRTDSMTVGQWLHFVRVGDERRVDRLGAELRLSGDSQLWLSPSPSEPTASDVKDLNRWRRESREAWLRGESSPTTGEVLRMVAERINRYSVLPSDDASGHGLTLAAWVMMTYVYPMLPAVPYLYLAGPPNSGKTRTMEVLSRMAFRPMMNGNVSASSVFRTRHAFGGVLLLDEAERLRDTRSPDVADLLSILLSGYRRGGSVRKSEPAGDSYRSVSFDCYGPMVIGCIKGLPPALSSRCITVRMMRAGGDDPQVNRSLDDSPEQAAAVLDALHCWALEHAHNAMTADCPSSSLANRDAELWGPLLRIVAHTGDDDAVGLLVDHAEKMTRAAAEDSSPEFDGLILTAYYRLRTINEVPTAGEVLERARIIDPESLDDSWRPRMVGGILRRYFASHKSNGRKVFRDPAEAIASIASRYGYDVIGGDS</sequence>
<dbReference type="EMBL" id="VRLW01000001">
    <property type="protein sequence ID" value="KAA1261149.1"/>
    <property type="molecule type" value="Genomic_DNA"/>
</dbReference>
<dbReference type="AlphaFoldDB" id="A0A5B1CMY8"/>
<name>A0A5B1CMY8_9BACT</name>
<comment type="caution">
    <text evidence="1">The sequence shown here is derived from an EMBL/GenBank/DDBJ whole genome shotgun (WGS) entry which is preliminary data.</text>
</comment>